<gene>
    <name evidence="1" type="ORF">K1T71_003871</name>
</gene>
<dbReference type="Proteomes" id="UP000824533">
    <property type="component" value="Linkage Group LG06"/>
</dbReference>
<sequence>MFNFPIETSSEEETEVFEEVKKELLHEEMQWWLNEYEKFEMEDTELFAMEQDNVICPICQIANFKLINEHLSCSQCEISFKTEKSLDDIKKLILSNLELHSAVCSHEPQFNLIMEPSRAHVYLICESCSEMKLVI</sequence>
<protein>
    <submittedName>
        <fullName evidence="1">Uncharacterized protein</fullName>
    </submittedName>
</protein>
<organism evidence="1 2">
    <name type="scientific">Dendrolimus kikuchii</name>
    <dbReference type="NCBI Taxonomy" id="765133"/>
    <lineage>
        <taxon>Eukaryota</taxon>
        <taxon>Metazoa</taxon>
        <taxon>Ecdysozoa</taxon>
        <taxon>Arthropoda</taxon>
        <taxon>Hexapoda</taxon>
        <taxon>Insecta</taxon>
        <taxon>Pterygota</taxon>
        <taxon>Neoptera</taxon>
        <taxon>Endopterygota</taxon>
        <taxon>Lepidoptera</taxon>
        <taxon>Glossata</taxon>
        <taxon>Ditrysia</taxon>
        <taxon>Bombycoidea</taxon>
        <taxon>Lasiocampidae</taxon>
        <taxon>Dendrolimus</taxon>
    </lineage>
</organism>
<keyword evidence="2" id="KW-1185">Reference proteome</keyword>
<evidence type="ECO:0000313" key="1">
    <source>
        <dbReference type="EMBL" id="KAJ0180467.1"/>
    </source>
</evidence>
<evidence type="ECO:0000313" key="2">
    <source>
        <dbReference type="Proteomes" id="UP000824533"/>
    </source>
</evidence>
<proteinExistence type="predicted"/>
<dbReference type="EMBL" id="CM034392">
    <property type="protein sequence ID" value="KAJ0180467.1"/>
    <property type="molecule type" value="Genomic_DNA"/>
</dbReference>
<reference evidence="1 2" key="1">
    <citation type="journal article" date="2021" name="Front. Genet.">
        <title>Chromosome-Level Genome Assembly Reveals Significant Gene Expansion in the Toll and IMD Signaling Pathways of Dendrolimus kikuchii.</title>
        <authorList>
            <person name="Zhou J."/>
            <person name="Wu P."/>
            <person name="Xiong Z."/>
            <person name="Liu N."/>
            <person name="Zhao N."/>
            <person name="Ji M."/>
            <person name="Qiu Y."/>
            <person name="Yang B."/>
        </authorList>
    </citation>
    <scope>NUCLEOTIDE SEQUENCE [LARGE SCALE GENOMIC DNA]</scope>
    <source>
        <strain evidence="1">Ann1</strain>
    </source>
</reference>
<accession>A0ACC1D9D4</accession>
<name>A0ACC1D9D4_9NEOP</name>
<comment type="caution">
    <text evidence="1">The sequence shown here is derived from an EMBL/GenBank/DDBJ whole genome shotgun (WGS) entry which is preliminary data.</text>
</comment>